<evidence type="ECO:0000313" key="11">
    <source>
        <dbReference type="Proteomes" id="UP000247346"/>
    </source>
</evidence>
<evidence type="ECO:0000256" key="4">
    <source>
        <dbReference type="ARBA" id="ARBA00022692"/>
    </source>
</evidence>
<dbReference type="GO" id="GO:0043952">
    <property type="term" value="P:protein transport by the Sec complex"/>
    <property type="evidence" value="ECO:0007669"/>
    <property type="project" value="UniProtKB-UniRule"/>
</dbReference>
<comment type="caution">
    <text evidence="9">Lacks conserved residue(s) required for the propagation of feature annotation.</text>
</comment>
<dbReference type="InterPro" id="IPR005807">
    <property type="entry name" value="SecE_bac"/>
</dbReference>
<proteinExistence type="inferred from homology"/>
<dbReference type="EMBL" id="MDEK01000029">
    <property type="protein sequence ID" value="PPU79674.1"/>
    <property type="molecule type" value="Genomic_DNA"/>
</dbReference>
<comment type="similarity">
    <text evidence="9">Belongs to the SecE/SEC61-gamma family.</text>
</comment>
<dbReference type="Pfam" id="PF00584">
    <property type="entry name" value="SecE"/>
    <property type="match status" value="1"/>
</dbReference>
<evidence type="ECO:0000256" key="9">
    <source>
        <dbReference type="HAMAP-Rule" id="MF_00422"/>
    </source>
</evidence>
<keyword evidence="4 9" id="KW-0812">Transmembrane</keyword>
<dbReference type="InterPro" id="IPR038379">
    <property type="entry name" value="SecE_sf"/>
</dbReference>
<feature type="transmembrane region" description="Helical" evidence="9">
    <location>
        <begin position="107"/>
        <end position="127"/>
    </location>
</feature>
<evidence type="ECO:0000256" key="3">
    <source>
        <dbReference type="ARBA" id="ARBA00022475"/>
    </source>
</evidence>
<keyword evidence="3 9" id="KW-1003">Cell membrane</keyword>
<dbReference type="Proteomes" id="UP000247346">
    <property type="component" value="Unassembled WGS sequence"/>
</dbReference>
<dbReference type="PROSITE" id="PS01067">
    <property type="entry name" value="SECE_SEC61G"/>
    <property type="match status" value="1"/>
</dbReference>
<dbReference type="AlphaFoldDB" id="A0A2P5YYJ7"/>
<evidence type="ECO:0000256" key="6">
    <source>
        <dbReference type="ARBA" id="ARBA00022989"/>
    </source>
</evidence>
<dbReference type="STRING" id="56458.SB85_08275"/>
<evidence type="ECO:0000313" key="10">
    <source>
        <dbReference type="EMBL" id="PPU79674.1"/>
    </source>
</evidence>
<keyword evidence="6 9" id="KW-1133">Transmembrane helix</keyword>
<keyword evidence="2 9" id="KW-0813">Transport</keyword>
<dbReference type="PANTHER" id="PTHR33910:SF1">
    <property type="entry name" value="PROTEIN TRANSLOCASE SUBUNIT SECE"/>
    <property type="match status" value="1"/>
</dbReference>
<dbReference type="HAMAP" id="MF_00422">
    <property type="entry name" value="SecE"/>
    <property type="match status" value="1"/>
</dbReference>
<gene>
    <name evidence="9" type="primary">secE</name>
    <name evidence="10" type="ORF">XsacCFBP4641_20545</name>
</gene>
<evidence type="ECO:0000256" key="5">
    <source>
        <dbReference type="ARBA" id="ARBA00022927"/>
    </source>
</evidence>
<dbReference type="GO" id="GO:0009306">
    <property type="term" value="P:protein secretion"/>
    <property type="evidence" value="ECO:0007669"/>
    <property type="project" value="UniProtKB-UniRule"/>
</dbReference>
<sequence length="137" mass="15103">MNSKIEHSKGPAASSGGDIVKYVIAALLVVAGLFVWFWFGEPSRATQLGSWSGPLRALAVVIGLVAGAAVFLLTAKGREGREFLSESRFELRKVVWPTRQEAIRTTWVVIVVVIILSLLLGGFDFLIQKLMQWFVSR</sequence>
<feature type="transmembrane region" description="Helical" evidence="9">
    <location>
        <begin position="55"/>
        <end position="75"/>
    </location>
</feature>
<comment type="subunit">
    <text evidence="9">Component of the Sec protein translocase complex. Heterotrimer consisting of SecY, SecE and SecG subunits. The heterotrimers can form oligomers, although 1 heterotrimer is thought to be able to translocate proteins. Interacts with the ribosome. Interacts with SecDF, and other proteins may be involved. Interacts with SecA.</text>
</comment>
<evidence type="ECO:0000256" key="2">
    <source>
        <dbReference type="ARBA" id="ARBA00022448"/>
    </source>
</evidence>
<feature type="transmembrane region" description="Helical" evidence="9">
    <location>
        <begin position="20"/>
        <end position="39"/>
    </location>
</feature>
<keyword evidence="7 9" id="KW-0811">Translocation</keyword>
<keyword evidence="5 9" id="KW-0653">Protein transport</keyword>
<comment type="caution">
    <text evidence="10">The sequence shown here is derived from an EMBL/GenBank/DDBJ whole genome shotgun (WGS) entry which is preliminary data.</text>
</comment>
<keyword evidence="8 9" id="KW-0472">Membrane</keyword>
<dbReference type="GO" id="GO:0005886">
    <property type="term" value="C:plasma membrane"/>
    <property type="evidence" value="ECO:0007669"/>
    <property type="project" value="UniProtKB-UniRule"/>
</dbReference>
<dbReference type="InterPro" id="IPR001901">
    <property type="entry name" value="Translocase_SecE/Sec61-g"/>
</dbReference>
<dbReference type="NCBIfam" id="NF004375">
    <property type="entry name" value="PRK05740.1-6"/>
    <property type="match status" value="1"/>
</dbReference>
<evidence type="ECO:0000256" key="7">
    <source>
        <dbReference type="ARBA" id="ARBA00023010"/>
    </source>
</evidence>
<evidence type="ECO:0000256" key="1">
    <source>
        <dbReference type="ARBA" id="ARBA00004370"/>
    </source>
</evidence>
<dbReference type="GO" id="GO:0006605">
    <property type="term" value="P:protein targeting"/>
    <property type="evidence" value="ECO:0007669"/>
    <property type="project" value="UniProtKB-UniRule"/>
</dbReference>
<dbReference type="NCBIfam" id="TIGR00964">
    <property type="entry name" value="secE_bact"/>
    <property type="match status" value="1"/>
</dbReference>
<dbReference type="GO" id="GO:0008320">
    <property type="term" value="F:protein transmembrane transporter activity"/>
    <property type="evidence" value="ECO:0007669"/>
    <property type="project" value="UniProtKB-UniRule"/>
</dbReference>
<reference evidence="10 11" key="1">
    <citation type="submission" date="2016-08" db="EMBL/GenBank/DDBJ databases">
        <authorList>
            <person name="Seilhamer J.J."/>
        </authorList>
    </citation>
    <scope>NUCLEOTIDE SEQUENCE [LARGE SCALE GENOMIC DNA]</scope>
    <source>
        <strain evidence="10 11">CFBP4641</strain>
    </source>
</reference>
<dbReference type="PRINTS" id="PR01650">
    <property type="entry name" value="SECETRNLCASE"/>
</dbReference>
<dbReference type="OrthoDB" id="9806365at2"/>
<dbReference type="RefSeq" id="WP_010341346.1">
    <property type="nucleotide sequence ID" value="NZ_CP132343.1"/>
</dbReference>
<dbReference type="GO" id="GO:0065002">
    <property type="term" value="P:intracellular protein transmembrane transport"/>
    <property type="evidence" value="ECO:0007669"/>
    <property type="project" value="UniProtKB-UniRule"/>
</dbReference>
<dbReference type="PANTHER" id="PTHR33910">
    <property type="entry name" value="PROTEIN TRANSLOCASE SUBUNIT SECE"/>
    <property type="match status" value="1"/>
</dbReference>
<comment type="function">
    <text evidence="9">Essential subunit of the Sec protein translocation channel SecYEG. Clamps together the 2 halves of SecY. May contact the channel plug during translocation.</text>
</comment>
<accession>A0A2P5YYJ7</accession>
<dbReference type="Gene3D" id="1.20.5.1030">
    <property type="entry name" value="Preprotein translocase secy subunit"/>
    <property type="match status" value="1"/>
</dbReference>
<evidence type="ECO:0000256" key="8">
    <source>
        <dbReference type="ARBA" id="ARBA00023136"/>
    </source>
</evidence>
<organism evidence="10 11">
    <name type="scientific">Xanthomonas sacchari</name>
    <dbReference type="NCBI Taxonomy" id="56458"/>
    <lineage>
        <taxon>Bacteria</taxon>
        <taxon>Pseudomonadati</taxon>
        <taxon>Pseudomonadota</taxon>
        <taxon>Gammaproteobacteria</taxon>
        <taxon>Lysobacterales</taxon>
        <taxon>Lysobacteraceae</taxon>
        <taxon>Xanthomonas</taxon>
    </lineage>
</organism>
<dbReference type="GeneID" id="93880469"/>
<comment type="subcellular location">
    <subcellularLocation>
        <location evidence="1">Membrane</location>
    </subcellularLocation>
</comment>
<name>A0A2P5YYJ7_9XANT</name>
<protein>
    <recommendedName>
        <fullName evidence="9">Protein translocase subunit SecE</fullName>
    </recommendedName>
</protein>